<feature type="region of interest" description="Disordered" evidence="1">
    <location>
        <begin position="46"/>
        <end position="78"/>
    </location>
</feature>
<reference evidence="3" key="1">
    <citation type="submission" date="2016-11" db="UniProtKB">
        <authorList>
            <consortium name="WormBaseParasite"/>
        </authorList>
    </citation>
    <scope>IDENTIFICATION</scope>
</reference>
<name>A0A1I7WZV7_HETBA</name>
<feature type="compositionally biased region" description="Basic residues" evidence="1">
    <location>
        <begin position="57"/>
        <end position="73"/>
    </location>
</feature>
<evidence type="ECO:0000313" key="2">
    <source>
        <dbReference type="Proteomes" id="UP000095283"/>
    </source>
</evidence>
<dbReference type="AlphaFoldDB" id="A0A1I7WZV7"/>
<dbReference type="WBParaSite" id="Hba_10828">
    <property type="protein sequence ID" value="Hba_10828"/>
    <property type="gene ID" value="Hba_10828"/>
</dbReference>
<dbReference type="Proteomes" id="UP000095283">
    <property type="component" value="Unplaced"/>
</dbReference>
<protein>
    <submittedName>
        <fullName evidence="3">Ovule protein</fullName>
    </submittedName>
</protein>
<accession>A0A1I7WZV7</accession>
<sequence>MIEIWRNTIKTTVYTVLVPSVHINLMPSDYNKRLTKQYQKEKTGQLHHFNQSQNKNHTTRNTHHYNVRSKNKRQLNNMEDVDTATTELTRDIATTAIRILLPNSKKQKRL</sequence>
<keyword evidence="2" id="KW-1185">Reference proteome</keyword>
<organism evidence="2 3">
    <name type="scientific">Heterorhabditis bacteriophora</name>
    <name type="common">Entomopathogenic nematode worm</name>
    <dbReference type="NCBI Taxonomy" id="37862"/>
    <lineage>
        <taxon>Eukaryota</taxon>
        <taxon>Metazoa</taxon>
        <taxon>Ecdysozoa</taxon>
        <taxon>Nematoda</taxon>
        <taxon>Chromadorea</taxon>
        <taxon>Rhabditida</taxon>
        <taxon>Rhabditina</taxon>
        <taxon>Rhabditomorpha</taxon>
        <taxon>Strongyloidea</taxon>
        <taxon>Heterorhabditidae</taxon>
        <taxon>Heterorhabditis</taxon>
    </lineage>
</organism>
<evidence type="ECO:0000256" key="1">
    <source>
        <dbReference type="SAM" id="MobiDB-lite"/>
    </source>
</evidence>
<proteinExistence type="predicted"/>
<evidence type="ECO:0000313" key="3">
    <source>
        <dbReference type="WBParaSite" id="Hba_10828"/>
    </source>
</evidence>